<dbReference type="Pfam" id="PF00589">
    <property type="entry name" value="Phage_integrase"/>
    <property type="match status" value="1"/>
</dbReference>
<dbReference type="RefSeq" id="WP_094783876.1">
    <property type="nucleotide sequence ID" value="NZ_BEDT01000001.1"/>
</dbReference>
<dbReference type="InterPro" id="IPR013762">
    <property type="entry name" value="Integrase-like_cat_sf"/>
</dbReference>
<dbReference type="SUPFAM" id="SSF56349">
    <property type="entry name" value="DNA breaking-rejoining enzymes"/>
    <property type="match status" value="1"/>
</dbReference>
<dbReference type="InterPro" id="IPR002104">
    <property type="entry name" value="Integrase_catalytic"/>
</dbReference>
<evidence type="ECO:0000256" key="2">
    <source>
        <dbReference type="ARBA" id="ARBA00023125"/>
    </source>
</evidence>
<keyword evidence="2" id="KW-0238">DNA-binding</keyword>
<evidence type="ECO:0000256" key="1">
    <source>
        <dbReference type="ARBA" id="ARBA00008857"/>
    </source>
</evidence>
<proteinExistence type="inferred from homology"/>
<dbReference type="GO" id="GO:0003677">
    <property type="term" value="F:DNA binding"/>
    <property type="evidence" value="ECO:0007669"/>
    <property type="project" value="UniProtKB-KW"/>
</dbReference>
<dbReference type="Proteomes" id="UP000218689">
    <property type="component" value="Unassembled WGS sequence"/>
</dbReference>
<evidence type="ECO:0000256" key="3">
    <source>
        <dbReference type="ARBA" id="ARBA00023172"/>
    </source>
</evidence>
<dbReference type="AlphaFoldDB" id="A0A224WWX4"/>
<evidence type="ECO:0000313" key="6">
    <source>
        <dbReference type="Proteomes" id="UP000218689"/>
    </source>
</evidence>
<sequence>MWSQQIPNGRYQYFERYIDPYTEKMVRISVTLDGNSRSMQKQAALLLNEKISRKLNELSTTDALLLDVSKEWWEQYKKTLKQSSISSMTSGVNYLLNTINPHTKIKNVNVKFIQNIINDDNIKRSQLERIKSVLNLIFDYAVTLEYVTDNPARRAKLPKRVKTLEDLEKVNNKYLEQSELSDILAELYRRPDTYRHGLLAEFMSLNGCRMGEAIALKYDNYHKSDKTIDIHGTLDTTVGYAKGDKTTPKTVSSYRTVELSDREIAIIDEMIAISQTEKMINPTYHNMGFIFVSNSGIPIQINSFNLTLKRANTRLKTPIKKNFSSHIFRHSLVSFLAENNVPLKAIMDRVGHSHSSKTTSEIYTHVTENMKSSIIDILNAK</sequence>
<evidence type="ECO:0000259" key="4">
    <source>
        <dbReference type="PROSITE" id="PS51898"/>
    </source>
</evidence>
<feature type="domain" description="Tyr recombinase" evidence="4">
    <location>
        <begin position="170"/>
        <end position="376"/>
    </location>
</feature>
<keyword evidence="6" id="KW-1185">Reference proteome</keyword>
<keyword evidence="3" id="KW-0233">DNA recombination</keyword>
<dbReference type="PROSITE" id="PS51898">
    <property type="entry name" value="TYR_RECOMBINASE"/>
    <property type="match status" value="1"/>
</dbReference>
<name>A0A224WWX4_9LACT</name>
<dbReference type="Gene3D" id="1.10.150.130">
    <property type="match status" value="1"/>
</dbReference>
<dbReference type="InterPro" id="IPR050090">
    <property type="entry name" value="Tyrosine_recombinase_XerCD"/>
</dbReference>
<dbReference type="InterPro" id="IPR011010">
    <property type="entry name" value="DNA_brk_join_enz"/>
</dbReference>
<dbReference type="EMBL" id="BEDT01000001">
    <property type="protein sequence ID" value="GAX46808.1"/>
    <property type="molecule type" value="Genomic_DNA"/>
</dbReference>
<protein>
    <recommendedName>
        <fullName evidence="4">Tyr recombinase domain-containing protein</fullName>
    </recommendedName>
</protein>
<dbReference type="InterPro" id="IPR010998">
    <property type="entry name" value="Integrase_recombinase_N"/>
</dbReference>
<evidence type="ECO:0000313" key="5">
    <source>
        <dbReference type="EMBL" id="GAX46808.1"/>
    </source>
</evidence>
<dbReference type="PANTHER" id="PTHR30349">
    <property type="entry name" value="PHAGE INTEGRASE-RELATED"/>
    <property type="match status" value="1"/>
</dbReference>
<reference evidence="6" key="1">
    <citation type="submission" date="2017-08" db="EMBL/GenBank/DDBJ databases">
        <title>Draft genome sequence of Lactococcus sp. strain Rs-Y01, isolated from the gut of the lower termite Reticulitermes speratus.</title>
        <authorList>
            <person name="Ohkuma M."/>
            <person name="Yuki M."/>
        </authorList>
    </citation>
    <scope>NUCLEOTIDE SEQUENCE [LARGE SCALE GENOMIC DNA]</scope>
    <source>
        <strain evidence="6">Rs-Y01</strain>
    </source>
</reference>
<comment type="caution">
    <text evidence="5">The sequence shown here is derived from an EMBL/GenBank/DDBJ whole genome shotgun (WGS) entry which is preliminary data.</text>
</comment>
<dbReference type="PANTHER" id="PTHR30349:SF64">
    <property type="entry name" value="PROPHAGE INTEGRASE INTD-RELATED"/>
    <property type="match status" value="1"/>
</dbReference>
<accession>A0A224WWX4</accession>
<dbReference type="GO" id="GO:0006310">
    <property type="term" value="P:DNA recombination"/>
    <property type="evidence" value="ECO:0007669"/>
    <property type="project" value="UniProtKB-KW"/>
</dbReference>
<organism evidence="5 6">
    <name type="scientific">Pseudolactococcus reticulitermitis</name>
    <dbReference type="NCBI Taxonomy" id="2025039"/>
    <lineage>
        <taxon>Bacteria</taxon>
        <taxon>Bacillati</taxon>
        <taxon>Bacillota</taxon>
        <taxon>Bacilli</taxon>
        <taxon>Lactobacillales</taxon>
        <taxon>Streptococcaceae</taxon>
        <taxon>Pseudolactococcus</taxon>
    </lineage>
</organism>
<dbReference type="GO" id="GO:0015074">
    <property type="term" value="P:DNA integration"/>
    <property type="evidence" value="ECO:0007669"/>
    <property type="project" value="InterPro"/>
</dbReference>
<comment type="similarity">
    <text evidence="1">Belongs to the 'phage' integrase family.</text>
</comment>
<dbReference type="OrthoDB" id="9803188at2"/>
<gene>
    <name evidence="5" type="ORF">RsY01_388</name>
</gene>
<dbReference type="Gene3D" id="1.10.443.10">
    <property type="entry name" value="Intergrase catalytic core"/>
    <property type="match status" value="1"/>
</dbReference>
<dbReference type="CDD" id="cd01189">
    <property type="entry name" value="INT_ICEBs1_C_like"/>
    <property type="match status" value="1"/>
</dbReference>